<dbReference type="PANTHER" id="PTHR12306">
    <property type="entry name" value="CELL DEATH ACTIVATOR CIDE"/>
    <property type="match status" value="1"/>
</dbReference>
<dbReference type="Gene3D" id="3.10.20.10">
    <property type="match status" value="1"/>
</dbReference>
<dbReference type="Pfam" id="PF02017">
    <property type="entry name" value="CIDE-N"/>
    <property type="match status" value="1"/>
</dbReference>
<reference evidence="4" key="1">
    <citation type="journal article" date="2024" name="Gigascience">
        <title>Chromosome-level genome of the poultry shaft louse Menopon gallinae provides insight into the host-switching and adaptive evolution of parasitic lice.</title>
        <authorList>
            <person name="Xu Y."/>
            <person name="Ma L."/>
            <person name="Liu S."/>
            <person name="Liang Y."/>
            <person name="Liu Q."/>
            <person name="He Z."/>
            <person name="Tian L."/>
            <person name="Duan Y."/>
            <person name="Cai W."/>
            <person name="Li H."/>
            <person name="Song F."/>
        </authorList>
    </citation>
    <scope>NUCLEOTIDE SEQUENCE</scope>
    <source>
        <strain evidence="4">Cailab_2023a</strain>
    </source>
</reference>
<keyword evidence="1 2" id="KW-0053">Apoptosis</keyword>
<protein>
    <recommendedName>
        <fullName evidence="3">CIDE-N domain-containing protein</fullName>
    </recommendedName>
</protein>
<proteinExistence type="predicted"/>
<accession>A0AAW2I2G6</accession>
<dbReference type="CDD" id="cd01615">
    <property type="entry name" value="CIDE_N"/>
    <property type="match status" value="1"/>
</dbReference>
<evidence type="ECO:0000259" key="3">
    <source>
        <dbReference type="PROSITE" id="PS51135"/>
    </source>
</evidence>
<sequence length="203" mass="22665">MESQGGEENVTESQGEPYKVVDYTREKRFGIVATDLNDFINRACIKLNIPVGTPVKVALEQDGTEVEDEDYFSTLEKNTALMILVGDQKWLPAGKYAKYRIVVDEPDGDGSPPRHLQRLVDRLHSDLTCITLLGGKELELLADMDPDSIADLFPGDNKVFLESLKEASSRFLSEKQQAKDAMDLLKLYHCRHVSSDSGEKTSV</sequence>
<feature type="domain" description="CIDE-N" evidence="3">
    <location>
        <begin position="14"/>
        <end position="92"/>
    </location>
</feature>
<dbReference type="EMBL" id="JARGDH010000002">
    <property type="protein sequence ID" value="KAL0275913.1"/>
    <property type="molecule type" value="Genomic_DNA"/>
</dbReference>
<comment type="caution">
    <text evidence="4">The sequence shown here is derived from an EMBL/GenBank/DDBJ whole genome shotgun (WGS) entry which is preliminary data.</text>
</comment>
<dbReference type="SUPFAM" id="SSF54277">
    <property type="entry name" value="CAD &amp; PB1 domains"/>
    <property type="match status" value="1"/>
</dbReference>
<dbReference type="InterPro" id="IPR003508">
    <property type="entry name" value="CIDE-N_dom"/>
</dbReference>
<dbReference type="GO" id="GO:0006915">
    <property type="term" value="P:apoptotic process"/>
    <property type="evidence" value="ECO:0007669"/>
    <property type="project" value="UniProtKB-UniRule"/>
</dbReference>
<dbReference type="PROSITE" id="PS51135">
    <property type="entry name" value="CIDE_N"/>
    <property type="match status" value="1"/>
</dbReference>
<organism evidence="4">
    <name type="scientific">Menopon gallinae</name>
    <name type="common">poultry shaft louse</name>
    <dbReference type="NCBI Taxonomy" id="328185"/>
    <lineage>
        <taxon>Eukaryota</taxon>
        <taxon>Metazoa</taxon>
        <taxon>Ecdysozoa</taxon>
        <taxon>Arthropoda</taxon>
        <taxon>Hexapoda</taxon>
        <taxon>Insecta</taxon>
        <taxon>Pterygota</taxon>
        <taxon>Neoptera</taxon>
        <taxon>Paraneoptera</taxon>
        <taxon>Psocodea</taxon>
        <taxon>Troctomorpha</taxon>
        <taxon>Phthiraptera</taxon>
        <taxon>Amblycera</taxon>
        <taxon>Menoponidae</taxon>
        <taxon>Menopon</taxon>
    </lineage>
</organism>
<gene>
    <name evidence="4" type="ORF">PYX00_003633</name>
</gene>
<dbReference type="GO" id="GO:0042981">
    <property type="term" value="P:regulation of apoptotic process"/>
    <property type="evidence" value="ECO:0007669"/>
    <property type="project" value="TreeGrafter"/>
</dbReference>
<name>A0AAW2I2G6_9NEOP</name>
<evidence type="ECO:0000256" key="2">
    <source>
        <dbReference type="PROSITE-ProRule" id="PRU00447"/>
    </source>
</evidence>
<dbReference type="PANTHER" id="PTHR12306:SF15">
    <property type="entry name" value="DNAATION FACTOR-RELATED PROTEIN 1, ISOFORM B-RELATED"/>
    <property type="match status" value="1"/>
</dbReference>
<evidence type="ECO:0000313" key="4">
    <source>
        <dbReference type="EMBL" id="KAL0275913.1"/>
    </source>
</evidence>
<dbReference type="SMART" id="SM00266">
    <property type="entry name" value="CAD"/>
    <property type="match status" value="1"/>
</dbReference>
<dbReference type="AlphaFoldDB" id="A0AAW2I2G6"/>
<evidence type="ECO:0000256" key="1">
    <source>
        <dbReference type="ARBA" id="ARBA00022703"/>
    </source>
</evidence>